<dbReference type="RefSeq" id="WP_201076703.1">
    <property type="nucleotide sequence ID" value="NZ_CP067420.1"/>
</dbReference>
<evidence type="ECO:0000313" key="7">
    <source>
        <dbReference type="EMBL" id="QQP89909.1"/>
    </source>
</evidence>
<keyword evidence="4 5" id="KW-0472">Membrane</keyword>
<dbReference type="NCBIfam" id="NF010446">
    <property type="entry name" value="PRK13872.1"/>
    <property type="match status" value="1"/>
</dbReference>
<dbReference type="Proteomes" id="UP000595197">
    <property type="component" value="Chromosome"/>
</dbReference>
<comment type="subcellular location">
    <subcellularLocation>
        <location evidence="1">Membrane</location>
        <topology evidence="1">Single-pass membrane protein</topology>
    </subcellularLocation>
</comment>
<dbReference type="InterPro" id="IPR007430">
    <property type="entry name" value="VirB8"/>
</dbReference>
<dbReference type="EMBL" id="CP067420">
    <property type="protein sequence ID" value="QQP89909.1"/>
    <property type="molecule type" value="Genomic_DNA"/>
</dbReference>
<feature type="domain" description="Bacterial virulence protein VirB8" evidence="6">
    <location>
        <begin position="42"/>
        <end position="252"/>
    </location>
</feature>
<evidence type="ECO:0000256" key="2">
    <source>
        <dbReference type="ARBA" id="ARBA00022692"/>
    </source>
</evidence>
<proteinExistence type="predicted"/>
<evidence type="ECO:0000256" key="3">
    <source>
        <dbReference type="ARBA" id="ARBA00022989"/>
    </source>
</evidence>
<keyword evidence="2 5" id="KW-0812">Transmembrane</keyword>
<dbReference type="InterPro" id="IPR032710">
    <property type="entry name" value="NTF2-like_dom_sf"/>
</dbReference>
<dbReference type="CDD" id="cd16425">
    <property type="entry name" value="TrbF"/>
    <property type="match status" value="1"/>
</dbReference>
<dbReference type="Pfam" id="PF04335">
    <property type="entry name" value="VirB8"/>
    <property type="match status" value="1"/>
</dbReference>
<protein>
    <recommendedName>
        <fullName evidence="6">Bacterial virulence protein VirB8 domain-containing protein</fullName>
    </recommendedName>
</protein>
<dbReference type="InterPro" id="IPR035658">
    <property type="entry name" value="TrbF"/>
</dbReference>
<name>A0ABX7B6A8_9PROT</name>
<accession>A0ABX7B6A8</accession>
<evidence type="ECO:0000259" key="6">
    <source>
        <dbReference type="Pfam" id="PF04335"/>
    </source>
</evidence>
<gene>
    <name evidence="7" type="ORF">IGS68_01110</name>
</gene>
<evidence type="ECO:0000256" key="1">
    <source>
        <dbReference type="ARBA" id="ARBA00004167"/>
    </source>
</evidence>
<keyword evidence="3 5" id="KW-1133">Transmembrane helix</keyword>
<evidence type="ECO:0000256" key="4">
    <source>
        <dbReference type="ARBA" id="ARBA00023136"/>
    </source>
</evidence>
<evidence type="ECO:0000313" key="8">
    <source>
        <dbReference type="Proteomes" id="UP000595197"/>
    </source>
</evidence>
<evidence type="ECO:0000256" key="5">
    <source>
        <dbReference type="SAM" id="Phobius"/>
    </source>
</evidence>
<keyword evidence="8" id="KW-1185">Reference proteome</keyword>
<organism evidence="7 8">
    <name type="scientific">Skermanella cutis</name>
    <dbReference type="NCBI Taxonomy" id="2775420"/>
    <lineage>
        <taxon>Bacteria</taxon>
        <taxon>Pseudomonadati</taxon>
        <taxon>Pseudomonadota</taxon>
        <taxon>Alphaproteobacteria</taxon>
        <taxon>Rhodospirillales</taxon>
        <taxon>Azospirillaceae</taxon>
        <taxon>Skermanella</taxon>
    </lineage>
</organism>
<sequence>MMSNPFKAASDAAGKAMGGHEFRSDKVEDHGAGYPVLTPFQRARQEWDDRIGAPVVRAKNWRLAAFGSTAVSLVLAGALIYKLFVAPLDLWAIPVDESGIVAGPAQRFAVQRYEPTRAQVAADLAQWIEWVRTRPADGVKLRADIEKAYDFMDDTAKRKLNEYNARFDPFATYNTPDRMSKKTVTMSFPKVLPMEGSSYHATWTETVWEHGQPRPSYTMTATFTATATGQTDSTLLNINPAGTTIHDFDWRSDTAP</sequence>
<reference evidence="7" key="1">
    <citation type="submission" date="2021-02" db="EMBL/GenBank/DDBJ databases">
        <title>Skermanella TT6 skin isolate.</title>
        <authorList>
            <person name="Lee K."/>
            <person name="Ganzorig M."/>
        </authorList>
    </citation>
    <scope>NUCLEOTIDE SEQUENCE</scope>
    <source>
        <strain evidence="7">TT6</strain>
    </source>
</reference>
<dbReference type="SUPFAM" id="SSF54427">
    <property type="entry name" value="NTF2-like"/>
    <property type="match status" value="1"/>
</dbReference>
<feature type="transmembrane region" description="Helical" evidence="5">
    <location>
        <begin position="63"/>
        <end position="84"/>
    </location>
</feature>